<evidence type="ECO:0000313" key="5">
    <source>
        <dbReference type="Ensembl" id="ENSCMIP00000038547.1"/>
    </source>
</evidence>
<reference evidence="5" key="5">
    <citation type="submission" date="2025-09" db="UniProtKB">
        <authorList>
            <consortium name="Ensembl"/>
        </authorList>
    </citation>
    <scope>IDENTIFICATION</scope>
</reference>
<evidence type="ECO:0000313" key="6">
    <source>
        <dbReference type="Proteomes" id="UP000314986"/>
    </source>
</evidence>
<dbReference type="SUPFAM" id="SSF50353">
    <property type="entry name" value="Cytokine"/>
    <property type="match status" value="2"/>
</dbReference>
<evidence type="ECO:0000256" key="2">
    <source>
        <dbReference type="SAM" id="MobiDB-lite"/>
    </source>
</evidence>
<dbReference type="Proteomes" id="UP000314986">
    <property type="component" value="Unassembled WGS sequence"/>
</dbReference>
<feature type="domain" description="PLAT" evidence="3">
    <location>
        <begin position="1165"/>
        <end position="1285"/>
    </location>
</feature>
<dbReference type="Pfam" id="PF01477">
    <property type="entry name" value="PLAT"/>
    <property type="match status" value="5"/>
</dbReference>
<proteinExistence type="predicted"/>
<dbReference type="InterPro" id="IPR052970">
    <property type="entry name" value="Inner_ear_hair_cell_LOXHD"/>
</dbReference>
<dbReference type="GeneTree" id="ENSGT00940000154242"/>
<sequence length="1327" mass="148836">MSWSQLPSAQQPAKETGDAYSIRPSYFGENGGVRRVDFYKSGDPQFGNLRVAINSRTFKTFDSLLDNLSKKIPLPFGVRTITTPLGVHHITSLEDFQDGNAYICSDQKKVKPINFELASRKPVPWLFSRPATAQHRVTLLARQYGHFIQDPTMAIRPGRKLIVFKNGISGGNRTLILNRKTVMNFDALLNHITELMRFPVIKLYTTDGRKVRNQAYGSVVAAGREVFKHRRYDSPKYEYQQQSLAGKLPAISNRVHPLPINKKDIGRNTWVISVLTSDLPSAGTTAQVHITLYGKEGNSGPIVLHREDENAFQNGQKNIFTVISQNIGNLYKIRIGHNNSGEFPGWHCEKIDLENLYSGKKYHFDVNSWMDQKEEDGEICREFSVIENGEPILPVINYDVLVSTGDTWNGGTNANVFIVIYGKRGDTGSRQLIKSNHAKMFQKGQTDTFSLEAVDLGNLKKLVIGHDGLGAGQKLYMLLTFFIKSVYFAYFRFYRWLDQGEDDGKIARELYAVEIFSQLASKCSIYQRWKFKAGNILQFYCKGTGKFIRLMPDGTVDATASKNDPNGMENSKELLIYNNKIILIFNVIHRNLALAVDRNRAVALDKGRSLSQLKVSLKSNRCVILDSAQVLGHIIAFNAEGRPADASAVGSSPITTEFAVHIKGMFRDGAVVLLNTNFLQCLHISPDGSCRATGKQSLMSYLRVHKVGPKTYMFESVQNPNKFIQIRSGRCDGLGIGDHYCHFRLENNLDKGAITLESVKYPGIYLGLHPSGQTMPTVNTGVDNLMLYPQVINCSYVAEVRESRASEITHSKIVSNNNNNTCLWYSALSCLQDWKVNIMTGAKAAKGKVSLAVYGDQGMEGPILLQKSNTTTPFLPNQNDEFKVKPTPFLSILSQAWFFLTLHHYNCFYLFVLCLTVQKYKVSIYTKQVKHKEFNTPVYLRIYGERGDTGDHNLCASFNVTLFQVAIFYLEAVSLGPLHKVLLTCNTNNVSQRWYCEKVVIKELSENGSGYVFICERWIPDIISGVVQPQVEILFQSKNHYEIWEVTVTTGASADAGTDAAVILYAYGDKGTSGPIILGSGKENLFKPSNMDAFKIDLKNAGDLYKIRIGHDNSEMNPNWFLENLHVDKTLLFDCDTWLSTTSEDRQLIKEFPLTVDGKAILPVNDYFVSVHIGDCWGAETFANVFATLYGERGDSGRRNLTSPTLFSRNKFQQGEVDTFMVEAVSLSKLTKMIVGHDGKGYGAGMYLKMITVKEGEDSEKEWVFPCWKWLDDHIGDKKISRQLTLLGKLCICVVIIQHLATSSQCERGCANVILYVLFQSISSATP</sequence>
<evidence type="ECO:0000259" key="3">
    <source>
        <dbReference type="PROSITE" id="PS50095"/>
    </source>
</evidence>
<reference evidence="6" key="3">
    <citation type="journal article" date="2014" name="Nature">
        <title>Elephant shark genome provides unique insights into gnathostome evolution.</title>
        <authorList>
            <consortium name="International Elephant Shark Genome Sequencing Consortium"/>
            <person name="Venkatesh B."/>
            <person name="Lee A.P."/>
            <person name="Ravi V."/>
            <person name="Maurya A.K."/>
            <person name="Lian M.M."/>
            <person name="Swann J.B."/>
            <person name="Ohta Y."/>
            <person name="Flajnik M.F."/>
            <person name="Sutoh Y."/>
            <person name="Kasahara M."/>
            <person name="Hoon S."/>
            <person name="Gangu V."/>
            <person name="Roy S.W."/>
            <person name="Irimia M."/>
            <person name="Korzh V."/>
            <person name="Kondrychyn I."/>
            <person name="Lim Z.W."/>
            <person name="Tay B.H."/>
            <person name="Tohari S."/>
            <person name="Kong K.W."/>
            <person name="Ho S."/>
            <person name="Lorente-Galdos B."/>
            <person name="Quilez J."/>
            <person name="Marques-Bonet T."/>
            <person name="Raney B.J."/>
            <person name="Ingham P.W."/>
            <person name="Tay A."/>
            <person name="Hillier L.W."/>
            <person name="Minx P."/>
            <person name="Boehm T."/>
            <person name="Wilson R.K."/>
            <person name="Brenner S."/>
            <person name="Warren W.C."/>
        </authorList>
    </citation>
    <scope>NUCLEOTIDE SEQUENCE [LARGE SCALE GENOMIC DNA]</scope>
</reference>
<feature type="region of interest" description="Disordered" evidence="2">
    <location>
        <begin position="1"/>
        <end position="21"/>
    </location>
</feature>
<dbReference type="SUPFAM" id="SSF89837">
    <property type="entry name" value="Doublecortin (DC)"/>
    <property type="match status" value="2"/>
</dbReference>
<evidence type="ECO:0000259" key="4">
    <source>
        <dbReference type="PROSITE" id="PS50309"/>
    </source>
</evidence>
<reference evidence="5" key="4">
    <citation type="submission" date="2025-08" db="UniProtKB">
        <authorList>
            <consortium name="Ensembl"/>
        </authorList>
    </citation>
    <scope>IDENTIFICATION</scope>
</reference>
<dbReference type="Gene3D" id="2.60.60.20">
    <property type="entry name" value="PLAT/LH2 domain"/>
    <property type="match status" value="3"/>
</dbReference>
<feature type="domain" description="PLAT" evidence="3">
    <location>
        <begin position="396"/>
        <end position="511"/>
    </location>
</feature>
<dbReference type="PROSITE" id="PS50095">
    <property type="entry name" value="PLAT"/>
    <property type="match status" value="5"/>
</dbReference>
<dbReference type="Pfam" id="PF03607">
    <property type="entry name" value="DCX"/>
    <property type="match status" value="2"/>
</dbReference>
<dbReference type="CDD" id="cd17145">
    <property type="entry name" value="DCX1_RP1"/>
    <property type="match status" value="1"/>
</dbReference>
<dbReference type="InterPro" id="IPR008996">
    <property type="entry name" value="IL1/FGF"/>
</dbReference>
<dbReference type="PANTHER" id="PTHR45901:SF7">
    <property type="entry name" value="OXYGEN-REGULATED PROTEIN 1"/>
    <property type="match status" value="1"/>
</dbReference>
<dbReference type="InterPro" id="IPR001024">
    <property type="entry name" value="PLAT/LH2_dom"/>
</dbReference>
<feature type="domain" description="PLAT" evidence="3">
    <location>
        <begin position="918"/>
        <end position="1033"/>
    </location>
</feature>
<dbReference type="Gene3D" id="3.10.20.230">
    <property type="entry name" value="Doublecortin domain"/>
    <property type="match status" value="2"/>
</dbReference>
<dbReference type="InParanoid" id="A0A4W3J8P6"/>
<dbReference type="GO" id="GO:0035556">
    <property type="term" value="P:intracellular signal transduction"/>
    <property type="evidence" value="ECO:0007669"/>
    <property type="project" value="InterPro"/>
</dbReference>
<name>A0A4W3J8P6_CALMI</name>
<dbReference type="STRING" id="7868.ENSCMIP00000038547"/>
<comment type="caution">
    <text evidence="1">Lacks conserved residue(s) required for the propagation of feature annotation.</text>
</comment>
<dbReference type="OMA" id="HEYAFFC"/>
<feature type="domain" description="PLAT" evidence="3">
    <location>
        <begin position="1042"/>
        <end position="1153"/>
    </location>
</feature>
<feature type="compositionally biased region" description="Polar residues" evidence="2">
    <location>
        <begin position="1"/>
        <end position="13"/>
    </location>
</feature>
<dbReference type="InterPro" id="IPR036392">
    <property type="entry name" value="PLAT/LH2_dom_sf"/>
</dbReference>
<accession>A0A4W3J8P6</accession>
<reference evidence="6" key="1">
    <citation type="journal article" date="2006" name="Science">
        <title>Ancient noncoding elements conserved in the human genome.</title>
        <authorList>
            <person name="Venkatesh B."/>
            <person name="Kirkness E.F."/>
            <person name="Loh Y.H."/>
            <person name="Halpern A.L."/>
            <person name="Lee A.P."/>
            <person name="Johnson J."/>
            <person name="Dandona N."/>
            <person name="Viswanathan L.D."/>
            <person name="Tay A."/>
            <person name="Venter J.C."/>
            <person name="Strausberg R.L."/>
            <person name="Brenner S."/>
        </authorList>
    </citation>
    <scope>NUCLEOTIDE SEQUENCE [LARGE SCALE GENOMIC DNA]</scope>
</reference>
<feature type="domain" description="PLAT" evidence="3">
    <location>
        <begin position="268"/>
        <end position="384"/>
    </location>
</feature>
<protein>
    <recommendedName>
        <fullName evidence="7">RP1 axonemal microtubule associated</fullName>
    </recommendedName>
</protein>
<dbReference type="PROSITE" id="PS50309">
    <property type="entry name" value="DC"/>
    <property type="match status" value="2"/>
</dbReference>
<keyword evidence="6" id="KW-1185">Reference proteome</keyword>
<dbReference type="SMART" id="SM00308">
    <property type="entry name" value="LH2"/>
    <property type="match status" value="3"/>
</dbReference>
<dbReference type="FunFam" id="3.10.20.230:FF:000006">
    <property type="entry name" value="Oxygen-regulated protein 1"/>
    <property type="match status" value="1"/>
</dbReference>
<organism evidence="5 6">
    <name type="scientific">Callorhinchus milii</name>
    <name type="common">Ghost shark</name>
    <dbReference type="NCBI Taxonomy" id="7868"/>
    <lineage>
        <taxon>Eukaryota</taxon>
        <taxon>Metazoa</taxon>
        <taxon>Chordata</taxon>
        <taxon>Craniata</taxon>
        <taxon>Vertebrata</taxon>
        <taxon>Chondrichthyes</taxon>
        <taxon>Holocephali</taxon>
        <taxon>Chimaeriformes</taxon>
        <taxon>Callorhinchidae</taxon>
        <taxon>Callorhinchus</taxon>
    </lineage>
</organism>
<dbReference type="InterPro" id="IPR003533">
    <property type="entry name" value="Doublecortin_dom"/>
</dbReference>
<reference evidence="6" key="2">
    <citation type="journal article" date="2007" name="PLoS Biol.">
        <title>Survey sequencing and comparative analysis of the elephant shark (Callorhinchus milii) genome.</title>
        <authorList>
            <person name="Venkatesh B."/>
            <person name="Kirkness E.F."/>
            <person name="Loh Y.H."/>
            <person name="Halpern A.L."/>
            <person name="Lee A.P."/>
            <person name="Johnson J."/>
            <person name="Dandona N."/>
            <person name="Viswanathan L.D."/>
            <person name="Tay A."/>
            <person name="Venter J.C."/>
            <person name="Strausberg R.L."/>
            <person name="Brenner S."/>
        </authorList>
    </citation>
    <scope>NUCLEOTIDE SEQUENCE [LARGE SCALE GENOMIC DNA]</scope>
</reference>
<evidence type="ECO:0008006" key="7">
    <source>
        <dbReference type="Google" id="ProtNLM"/>
    </source>
</evidence>
<dbReference type="PANTHER" id="PTHR45901">
    <property type="entry name" value="PROTEIN CBG12474"/>
    <property type="match status" value="1"/>
</dbReference>
<dbReference type="SUPFAM" id="SSF49723">
    <property type="entry name" value="Lipase/lipooxygenase domain (PLAT/LH2 domain)"/>
    <property type="match status" value="5"/>
</dbReference>
<dbReference type="Gene3D" id="2.40.180.10">
    <property type="entry name" value="Catalase core domain"/>
    <property type="match status" value="2"/>
</dbReference>
<feature type="domain" description="Doublecortin" evidence="4">
    <location>
        <begin position="159"/>
        <end position="233"/>
    </location>
</feature>
<dbReference type="Ensembl" id="ENSCMIT00000039097.1">
    <property type="protein sequence ID" value="ENSCMIP00000038547.1"/>
    <property type="gene ID" value="ENSCMIG00000016166.1"/>
</dbReference>
<evidence type="ECO:0000256" key="1">
    <source>
        <dbReference type="PROSITE-ProRule" id="PRU00152"/>
    </source>
</evidence>
<dbReference type="Gene3D" id="2.80.10.50">
    <property type="match status" value="2"/>
</dbReference>
<dbReference type="SMART" id="SM00537">
    <property type="entry name" value="DCX"/>
    <property type="match status" value="2"/>
</dbReference>
<dbReference type="InterPro" id="IPR036572">
    <property type="entry name" value="Doublecortin_dom_sf"/>
</dbReference>
<dbReference type="CDD" id="cd01756">
    <property type="entry name" value="PLAT_repeat"/>
    <property type="match status" value="3"/>
</dbReference>
<feature type="domain" description="Doublecortin" evidence="4">
    <location>
        <begin position="34"/>
        <end position="116"/>
    </location>
</feature>